<dbReference type="GO" id="GO:0005524">
    <property type="term" value="F:ATP binding"/>
    <property type="evidence" value="ECO:0007669"/>
    <property type="project" value="UniProtKB-KW"/>
</dbReference>
<dbReference type="SUPFAM" id="SSF55874">
    <property type="entry name" value="ATPase domain of HSP90 chaperone/DNA topoisomerase II/histidine kinase"/>
    <property type="match status" value="1"/>
</dbReference>
<dbReference type="SUPFAM" id="SSF47384">
    <property type="entry name" value="Homodimeric domain of signal transducing histidine kinase"/>
    <property type="match status" value="1"/>
</dbReference>
<dbReference type="InterPro" id="IPR050428">
    <property type="entry name" value="TCS_sensor_his_kinase"/>
</dbReference>
<accession>A0A543L881</accession>
<evidence type="ECO:0000259" key="16">
    <source>
        <dbReference type="PROSITE" id="PS50885"/>
    </source>
</evidence>
<dbReference type="InterPro" id="IPR048590">
    <property type="entry name" value="CusS-like_sensor"/>
</dbReference>
<comment type="subcellular location">
    <subcellularLocation>
        <location evidence="2">Cell inner membrane</location>
        <topology evidence="2">Multi-pass membrane protein</topology>
    </subcellularLocation>
</comment>
<dbReference type="Pfam" id="PF02518">
    <property type="entry name" value="HATPase_c"/>
    <property type="match status" value="1"/>
</dbReference>
<evidence type="ECO:0000256" key="1">
    <source>
        <dbReference type="ARBA" id="ARBA00000085"/>
    </source>
</evidence>
<proteinExistence type="predicted"/>
<organism evidence="17 18">
    <name type="scientific">Acidovorax temperans</name>
    <dbReference type="NCBI Taxonomy" id="80878"/>
    <lineage>
        <taxon>Bacteria</taxon>
        <taxon>Pseudomonadati</taxon>
        <taxon>Pseudomonadota</taxon>
        <taxon>Betaproteobacteria</taxon>
        <taxon>Burkholderiales</taxon>
        <taxon>Comamonadaceae</taxon>
        <taxon>Acidovorax</taxon>
    </lineage>
</organism>
<dbReference type="Gene3D" id="1.10.287.130">
    <property type="match status" value="1"/>
</dbReference>
<evidence type="ECO:0000256" key="10">
    <source>
        <dbReference type="ARBA" id="ARBA00022840"/>
    </source>
</evidence>
<dbReference type="InterPro" id="IPR036890">
    <property type="entry name" value="HATPase_C_sf"/>
</dbReference>
<keyword evidence="5" id="KW-0597">Phosphoprotein</keyword>
<evidence type="ECO:0000256" key="8">
    <source>
        <dbReference type="ARBA" id="ARBA00022741"/>
    </source>
</evidence>
<dbReference type="GO" id="GO:0000155">
    <property type="term" value="F:phosphorelay sensor kinase activity"/>
    <property type="evidence" value="ECO:0007669"/>
    <property type="project" value="InterPro"/>
</dbReference>
<dbReference type="InterPro" id="IPR003661">
    <property type="entry name" value="HisK_dim/P_dom"/>
</dbReference>
<feature type="domain" description="HAMP" evidence="16">
    <location>
        <begin position="189"/>
        <end position="242"/>
    </location>
</feature>
<protein>
    <recommendedName>
        <fullName evidence="14">Sensor protein</fullName>
        <ecNumber evidence="14">2.7.13.3</ecNumber>
    </recommendedName>
</protein>
<feature type="domain" description="Histidine kinase" evidence="15">
    <location>
        <begin position="250"/>
        <end position="464"/>
    </location>
</feature>
<evidence type="ECO:0000256" key="2">
    <source>
        <dbReference type="ARBA" id="ARBA00004429"/>
    </source>
</evidence>
<dbReference type="Pfam" id="PF21085">
    <property type="entry name" value="CusS"/>
    <property type="match status" value="1"/>
</dbReference>
<dbReference type="NCBIfam" id="TIGR01386">
    <property type="entry name" value="cztS_silS_copS"/>
    <property type="match status" value="1"/>
</dbReference>
<gene>
    <name evidence="17" type="ORF">BDD18_2219</name>
</gene>
<feature type="transmembrane region" description="Helical" evidence="14">
    <location>
        <begin position="169"/>
        <end position="188"/>
    </location>
</feature>
<keyword evidence="13 14" id="KW-0472">Membrane</keyword>
<keyword evidence="9 14" id="KW-0418">Kinase</keyword>
<dbReference type="CDD" id="cd00075">
    <property type="entry name" value="HATPase"/>
    <property type="match status" value="1"/>
</dbReference>
<dbReference type="InterPro" id="IPR003594">
    <property type="entry name" value="HATPase_dom"/>
</dbReference>
<reference evidence="17 18" key="1">
    <citation type="submission" date="2019-06" db="EMBL/GenBank/DDBJ databases">
        <title>Genomic Encyclopedia of Archaeal and Bacterial Type Strains, Phase II (KMG-II): from individual species to whole genera.</title>
        <authorList>
            <person name="Goeker M."/>
        </authorList>
    </citation>
    <scope>NUCLEOTIDE SEQUENCE [LARGE SCALE GENOMIC DNA]</scope>
    <source>
        <strain evidence="17 18">DSM 7270</strain>
    </source>
</reference>
<dbReference type="AlphaFoldDB" id="A0A543L881"/>
<evidence type="ECO:0000313" key="17">
    <source>
        <dbReference type="EMBL" id="TQN03532.1"/>
    </source>
</evidence>
<dbReference type="InterPro" id="IPR003660">
    <property type="entry name" value="HAMP_dom"/>
</dbReference>
<dbReference type="InterPro" id="IPR006290">
    <property type="entry name" value="CztS_silS_copS"/>
</dbReference>
<dbReference type="EC" id="2.7.13.3" evidence="14"/>
<dbReference type="Pfam" id="PF00672">
    <property type="entry name" value="HAMP"/>
    <property type="match status" value="1"/>
</dbReference>
<dbReference type="SMART" id="SM00387">
    <property type="entry name" value="HATPase_c"/>
    <property type="match status" value="1"/>
</dbReference>
<name>A0A543L881_9BURK</name>
<evidence type="ECO:0000256" key="7">
    <source>
        <dbReference type="ARBA" id="ARBA00022692"/>
    </source>
</evidence>
<dbReference type="CDD" id="cd06225">
    <property type="entry name" value="HAMP"/>
    <property type="match status" value="1"/>
</dbReference>
<evidence type="ECO:0000256" key="11">
    <source>
        <dbReference type="ARBA" id="ARBA00022989"/>
    </source>
</evidence>
<comment type="caution">
    <text evidence="17">The sequence shown here is derived from an EMBL/GenBank/DDBJ whole genome shotgun (WGS) entry which is preliminary data.</text>
</comment>
<evidence type="ECO:0000256" key="5">
    <source>
        <dbReference type="ARBA" id="ARBA00022553"/>
    </source>
</evidence>
<evidence type="ECO:0000256" key="13">
    <source>
        <dbReference type="ARBA" id="ARBA00023136"/>
    </source>
</evidence>
<sequence>MQRQQRLGRLSLTRRLTLFFTVVAAIVVLGLGLLFLAETQRHFVVLDQMALEDKRHLIEEILGNANSVDDASLRLSKALNYHHDLYVLVQNPQGERIFQSSTSNLNVQSGDALSTEETSVFGVWRHHDTEFHTLSFGTAPAYSASALQVLIAADTKHHTQFLTELRSSLAFYVIAAIIVCGLLSWLAARQGLAPLREMKSRAAVVTGQKLSERMPVEAVPVEMADLAQELNRMLDRLQEDFQRLTDFASDLAHELRTPISNLLTQTQVALTTKRDAATYRDILASNAEEFQRLARMVSDMLFLAKTERGVDLPHKERFSARQDALALLEFYEAVAEEKRIRLQLKGDGEVEGDRLMFRRAVSNLLSNALRYTPEAGDITIRITSTAQTTTVAVENTGTDIDAKILPRLFDRFYRADASRAHPDSDGSGLGLAITRAIAEAHGGSVTATSGDGRTCFTLMFPHRGSQPSS</sequence>
<dbReference type="FunFam" id="3.30.565.10:FF:000006">
    <property type="entry name" value="Sensor histidine kinase WalK"/>
    <property type="match status" value="1"/>
</dbReference>
<dbReference type="InterPro" id="IPR004358">
    <property type="entry name" value="Sig_transdc_His_kin-like_C"/>
</dbReference>
<keyword evidence="10 14" id="KW-0067">ATP-binding</keyword>
<keyword evidence="12 14" id="KW-0902">Two-component regulatory system</keyword>
<keyword evidence="6 14" id="KW-0808">Transferase</keyword>
<evidence type="ECO:0000256" key="4">
    <source>
        <dbReference type="ARBA" id="ARBA00022519"/>
    </source>
</evidence>
<evidence type="ECO:0000313" key="18">
    <source>
        <dbReference type="Proteomes" id="UP000316993"/>
    </source>
</evidence>
<dbReference type="Pfam" id="PF00512">
    <property type="entry name" value="HisKA"/>
    <property type="match status" value="1"/>
</dbReference>
<dbReference type="SMART" id="SM00388">
    <property type="entry name" value="HisKA"/>
    <property type="match status" value="1"/>
</dbReference>
<dbReference type="PANTHER" id="PTHR45436:SF15">
    <property type="entry name" value="SENSOR HISTIDINE KINASE CUSS"/>
    <property type="match status" value="1"/>
</dbReference>
<dbReference type="PRINTS" id="PR00344">
    <property type="entry name" value="BCTRLSENSOR"/>
</dbReference>
<keyword evidence="7 14" id="KW-0812">Transmembrane</keyword>
<dbReference type="CDD" id="cd00082">
    <property type="entry name" value="HisKA"/>
    <property type="match status" value="1"/>
</dbReference>
<dbReference type="Gene3D" id="6.10.340.10">
    <property type="match status" value="1"/>
</dbReference>
<evidence type="ECO:0000256" key="12">
    <source>
        <dbReference type="ARBA" id="ARBA00023012"/>
    </source>
</evidence>
<dbReference type="PANTHER" id="PTHR45436">
    <property type="entry name" value="SENSOR HISTIDINE KINASE YKOH"/>
    <property type="match status" value="1"/>
</dbReference>
<dbReference type="Gene3D" id="3.30.565.10">
    <property type="entry name" value="Histidine kinase-like ATPase, C-terminal domain"/>
    <property type="match status" value="1"/>
</dbReference>
<keyword evidence="4 14" id="KW-0997">Cell inner membrane</keyword>
<dbReference type="SMART" id="SM00304">
    <property type="entry name" value="HAMP"/>
    <property type="match status" value="1"/>
</dbReference>
<evidence type="ECO:0000256" key="3">
    <source>
        <dbReference type="ARBA" id="ARBA00022475"/>
    </source>
</evidence>
<dbReference type="EMBL" id="VFPV01000002">
    <property type="protein sequence ID" value="TQN03532.1"/>
    <property type="molecule type" value="Genomic_DNA"/>
</dbReference>
<evidence type="ECO:0000256" key="14">
    <source>
        <dbReference type="RuleBase" id="RU364088"/>
    </source>
</evidence>
<evidence type="ECO:0000256" key="6">
    <source>
        <dbReference type="ARBA" id="ARBA00022679"/>
    </source>
</evidence>
<dbReference type="GO" id="GO:0005886">
    <property type="term" value="C:plasma membrane"/>
    <property type="evidence" value="ECO:0007669"/>
    <property type="project" value="UniProtKB-SubCell"/>
</dbReference>
<dbReference type="PROSITE" id="PS50109">
    <property type="entry name" value="HIS_KIN"/>
    <property type="match status" value="1"/>
</dbReference>
<keyword evidence="11 14" id="KW-1133">Transmembrane helix</keyword>
<feature type="transmembrane region" description="Helical" evidence="14">
    <location>
        <begin position="16"/>
        <end position="37"/>
    </location>
</feature>
<keyword evidence="8 14" id="KW-0547">Nucleotide-binding</keyword>
<comment type="catalytic activity">
    <reaction evidence="1 14">
        <text>ATP + protein L-histidine = ADP + protein N-phospho-L-histidine.</text>
        <dbReference type="EC" id="2.7.13.3"/>
    </reaction>
</comment>
<dbReference type="RefSeq" id="WP_066691653.1">
    <property type="nucleotide sequence ID" value="NZ_VFPV01000002.1"/>
</dbReference>
<dbReference type="InterPro" id="IPR005467">
    <property type="entry name" value="His_kinase_dom"/>
</dbReference>
<dbReference type="Proteomes" id="UP000316993">
    <property type="component" value="Unassembled WGS sequence"/>
</dbReference>
<comment type="function">
    <text evidence="14">Member of a two-component regulatory system.</text>
</comment>
<dbReference type="InterPro" id="IPR036097">
    <property type="entry name" value="HisK_dim/P_sf"/>
</dbReference>
<keyword evidence="3 14" id="KW-1003">Cell membrane</keyword>
<evidence type="ECO:0000256" key="9">
    <source>
        <dbReference type="ARBA" id="ARBA00022777"/>
    </source>
</evidence>
<dbReference type="PROSITE" id="PS50885">
    <property type="entry name" value="HAMP"/>
    <property type="match status" value="1"/>
</dbReference>
<evidence type="ECO:0000259" key="15">
    <source>
        <dbReference type="PROSITE" id="PS50109"/>
    </source>
</evidence>